<accession>A0A0R3LWP6</accession>
<feature type="transmembrane region" description="Helical" evidence="1">
    <location>
        <begin position="66"/>
        <end position="84"/>
    </location>
</feature>
<evidence type="ECO:0000256" key="1">
    <source>
        <dbReference type="SAM" id="Phobius"/>
    </source>
</evidence>
<evidence type="ECO:0000313" key="2">
    <source>
        <dbReference type="EMBL" id="KRR08998.1"/>
    </source>
</evidence>
<proteinExistence type="predicted"/>
<gene>
    <name evidence="2" type="ORF">CQ12_08215</name>
</gene>
<dbReference type="OrthoDB" id="8235859at2"/>
<name>A0A0R3LWP6_9BRAD</name>
<comment type="caution">
    <text evidence="2">The sequence shown here is derived from an EMBL/GenBank/DDBJ whole genome shotgun (WGS) entry which is preliminary data.</text>
</comment>
<reference evidence="2 3" key="1">
    <citation type="submission" date="2014-03" db="EMBL/GenBank/DDBJ databases">
        <title>Bradyrhizobium valentinum sp. nov., isolated from effective nodules of Lupinus mariae-josephae, a lupine endemic of basic-lime soils in Eastern Spain.</title>
        <authorList>
            <person name="Duran D."/>
            <person name="Rey L."/>
            <person name="Navarro A."/>
            <person name="Busquets A."/>
            <person name="Imperial J."/>
            <person name="Ruiz-Argueso T."/>
        </authorList>
    </citation>
    <scope>NUCLEOTIDE SEQUENCE [LARGE SCALE GENOMIC DNA]</scope>
    <source>
        <strain evidence="2 3">PAC68</strain>
    </source>
</reference>
<keyword evidence="3" id="KW-1185">Reference proteome</keyword>
<feature type="transmembrane region" description="Helical" evidence="1">
    <location>
        <begin position="34"/>
        <end position="59"/>
    </location>
</feature>
<organism evidence="2 3">
    <name type="scientific">Bradyrhizobium jicamae</name>
    <dbReference type="NCBI Taxonomy" id="280332"/>
    <lineage>
        <taxon>Bacteria</taxon>
        <taxon>Pseudomonadati</taxon>
        <taxon>Pseudomonadota</taxon>
        <taxon>Alphaproteobacteria</taxon>
        <taxon>Hyphomicrobiales</taxon>
        <taxon>Nitrobacteraceae</taxon>
        <taxon>Bradyrhizobium</taxon>
    </lineage>
</organism>
<keyword evidence="1" id="KW-1133">Transmembrane helix</keyword>
<evidence type="ECO:0000313" key="3">
    <source>
        <dbReference type="Proteomes" id="UP000050863"/>
    </source>
</evidence>
<dbReference type="AlphaFoldDB" id="A0A0R3LWP6"/>
<dbReference type="Proteomes" id="UP000050863">
    <property type="component" value="Unassembled WGS sequence"/>
</dbReference>
<dbReference type="EMBL" id="LLXZ01000080">
    <property type="protein sequence ID" value="KRR08998.1"/>
    <property type="molecule type" value="Genomic_DNA"/>
</dbReference>
<keyword evidence="1" id="KW-0812">Transmembrane</keyword>
<sequence length="85" mass="9159">MSFRKIATLVAAVGTVFWIYTFHALCPPAGSDGGFHLIAVLLLSAIFGIFFLPVWLLVAIGRLPKLAAAWGLCGLITFAVIWVAR</sequence>
<protein>
    <submittedName>
        <fullName evidence="2">Uncharacterized protein</fullName>
    </submittedName>
</protein>
<keyword evidence="1" id="KW-0472">Membrane</keyword>